<name>A0A8J9UE70_9NEOP</name>
<evidence type="ECO:0000313" key="3">
    <source>
        <dbReference type="Proteomes" id="UP000838878"/>
    </source>
</evidence>
<dbReference type="Proteomes" id="UP000838878">
    <property type="component" value="Chromosome 13"/>
</dbReference>
<protein>
    <submittedName>
        <fullName evidence="2">Uncharacterized protein</fullName>
    </submittedName>
</protein>
<evidence type="ECO:0000256" key="1">
    <source>
        <dbReference type="SAM" id="MobiDB-lite"/>
    </source>
</evidence>
<dbReference type="AlphaFoldDB" id="A0A8J9UE70"/>
<feature type="compositionally biased region" description="Basic and acidic residues" evidence="1">
    <location>
        <begin position="21"/>
        <end position="39"/>
    </location>
</feature>
<accession>A0A8J9UE70</accession>
<feature type="compositionally biased region" description="Acidic residues" evidence="1">
    <location>
        <begin position="46"/>
        <end position="56"/>
    </location>
</feature>
<keyword evidence="3" id="KW-1185">Reference proteome</keyword>
<evidence type="ECO:0000313" key="2">
    <source>
        <dbReference type="EMBL" id="CAH0718731.1"/>
    </source>
</evidence>
<gene>
    <name evidence="2" type="ORF">BINO364_LOCUS5164</name>
</gene>
<dbReference type="OrthoDB" id="430476at2759"/>
<sequence>MWTNGARIFRSSSPEIQPLEETCKEKLEHGTNDEREHGTNHSTGESSEDYQSDDNDNTSYIPEQSIDLESSLRNINLRPRRPIKYAETDDHDLNFKQRKWRHSAIFCSLTRTQWR</sequence>
<dbReference type="EMBL" id="OV170233">
    <property type="protein sequence ID" value="CAH0718731.1"/>
    <property type="molecule type" value="Genomic_DNA"/>
</dbReference>
<reference evidence="2" key="1">
    <citation type="submission" date="2021-12" db="EMBL/GenBank/DDBJ databases">
        <authorList>
            <person name="Martin H S."/>
        </authorList>
    </citation>
    <scope>NUCLEOTIDE SEQUENCE</scope>
</reference>
<feature type="region of interest" description="Disordered" evidence="1">
    <location>
        <begin position="1"/>
        <end position="65"/>
    </location>
</feature>
<proteinExistence type="predicted"/>
<organism evidence="2 3">
    <name type="scientific">Brenthis ino</name>
    <name type="common">lesser marbled fritillary</name>
    <dbReference type="NCBI Taxonomy" id="405034"/>
    <lineage>
        <taxon>Eukaryota</taxon>
        <taxon>Metazoa</taxon>
        <taxon>Ecdysozoa</taxon>
        <taxon>Arthropoda</taxon>
        <taxon>Hexapoda</taxon>
        <taxon>Insecta</taxon>
        <taxon>Pterygota</taxon>
        <taxon>Neoptera</taxon>
        <taxon>Endopterygota</taxon>
        <taxon>Lepidoptera</taxon>
        <taxon>Glossata</taxon>
        <taxon>Ditrysia</taxon>
        <taxon>Papilionoidea</taxon>
        <taxon>Nymphalidae</taxon>
        <taxon>Heliconiinae</taxon>
        <taxon>Argynnini</taxon>
        <taxon>Brenthis</taxon>
    </lineage>
</organism>
<feature type="non-terminal residue" evidence="2">
    <location>
        <position position="115"/>
    </location>
</feature>